<feature type="region of interest" description="Disordered" evidence="1">
    <location>
        <begin position="508"/>
        <end position="527"/>
    </location>
</feature>
<dbReference type="InterPro" id="IPR054537">
    <property type="entry name" value="HECA_N"/>
</dbReference>
<dbReference type="WBParaSite" id="MBELARI_LOCUS12766">
    <property type="protein sequence ID" value="MBELARI_LOCUS12766"/>
    <property type="gene ID" value="MBELARI_LOCUS12766"/>
</dbReference>
<feature type="region of interest" description="Disordered" evidence="1">
    <location>
        <begin position="136"/>
        <end position="196"/>
    </location>
</feature>
<proteinExistence type="predicted"/>
<organism evidence="3 4">
    <name type="scientific">Mesorhabditis belari</name>
    <dbReference type="NCBI Taxonomy" id="2138241"/>
    <lineage>
        <taxon>Eukaryota</taxon>
        <taxon>Metazoa</taxon>
        <taxon>Ecdysozoa</taxon>
        <taxon>Nematoda</taxon>
        <taxon>Chromadorea</taxon>
        <taxon>Rhabditida</taxon>
        <taxon>Rhabditina</taxon>
        <taxon>Rhabditomorpha</taxon>
        <taxon>Rhabditoidea</taxon>
        <taxon>Rhabditidae</taxon>
        <taxon>Mesorhabditinae</taxon>
        <taxon>Mesorhabditis</taxon>
    </lineage>
</organism>
<dbReference type="Proteomes" id="UP000887575">
    <property type="component" value="Unassembled WGS sequence"/>
</dbReference>
<evidence type="ECO:0000256" key="1">
    <source>
        <dbReference type="SAM" id="MobiDB-lite"/>
    </source>
</evidence>
<evidence type="ECO:0000313" key="4">
    <source>
        <dbReference type="WBParaSite" id="MBELARI_LOCUS12766"/>
    </source>
</evidence>
<dbReference type="PANTHER" id="PTHR13425:SF3">
    <property type="entry name" value="HEADCASE PROTEIN HOMOLOG"/>
    <property type="match status" value="1"/>
</dbReference>
<feature type="compositionally biased region" description="Polar residues" evidence="1">
    <location>
        <begin position="511"/>
        <end position="521"/>
    </location>
</feature>
<reference evidence="4" key="1">
    <citation type="submission" date="2024-02" db="UniProtKB">
        <authorList>
            <consortium name="WormBaseParasite"/>
        </authorList>
    </citation>
    <scope>IDENTIFICATION</scope>
</reference>
<feature type="domain" description="Headcase N-terminal" evidence="2">
    <location>
        <begin position="58"/>
        <end position="135"/>
    </location>
</feature>
<evidence type="ECO:0000259" key="2">
    <source>
        <dbReference type="Pfam" id="PF15353"/>
    </source>
</evidence>
<feature type="region of interest" description="Disordered" evidence="1">
    <location>
        <begin position="1"/>
        <end position="36"/>
    </location>
</feature>
<evidence type="ECO:0000313" key="3">
    <source>
        <dbReference type="Proteomes" id="UP000887575"/>
    </source>
</evidence>
<feature type="compositionally biased region" description="Basic and acidic residues" evidence="1">
    <location>
        <begin position="1"/>
        <end position="16"/>
    </location>
</feature>
<protein>
    <recommendedName>
        <fullName evidence="2">Headcase N-terminal domain-containing protein</fullName>
    </recommendedName>
</protein>
<dbReference type="PANTHER" id="PTHR13425">
    <property type="entry name" value="HEADCASE PROTEIN"/>
    <property type="match status" value="1"/>
</dbReference>
<dbReference type="Pfam" id="PF15353">
    <property type="entry name" value="HECA_N"/>
    <property type="match status" value="1"/>
</dbReference>
<accession>A0AAF3J2V3</accession>
<sequence length="596" mass="65340">MGRRPDSKRAVTKDARTSPSPRPTPRTRRGPPPKIGCPIPEPLDCLVGALVGEDEEGRMLCCTNPACPHMTTLVHDRCMDAFEEHLVKILQNSGSARGWTDGQRRQNLWEKKGQALVGKVCRCRCGGGVVVRDENHDTAREKREKQALEAQKGIKKKRVKRESGLPRLNYGTKGQTLFPEPRAKGRTQLPSESESEISSFTSEYVASRRESMALYKDTEGWATSSLNGTNFHDSVDETGDEYYKFNTPPPSAVKRTFSDATQHRSLTTPLTVQTENITPASGRHMMRSSCGGVDSGIEIKSGATSVSGGDACTPTGSAQNSPPGHSNIFYAAPCTTRHGRRFQTEIARNKPSKSPPIVPGGTPAWRPLTPLLPPITGGGFDTLLEGPPAPLSPLEEIMRGLSQYTAKGDSTMIDSAFARVKPTTVCDSSPLSGRLSMDRPPAIPALMSLQMTPPPEFVERHPLFTEDGLPSFSPVSHIGFTNCSNKAGYSRLNPAHPVSISKKITGGSHFETATSNEPNSTSERRSVTPINWEDELPPEWANADTIPRYHLRSLDNRVFLGIGEQIGFRLHCCQLLRLHLCYTFFFVPFFSSVVFL</sequence>
<feature type="compositionally biased region" description="Basic and acidic residues" evidence="1">
    <location>
        <begin position="136"/>
        <end position="147"/>
    </location>
</feature>
<dbReference type="InterPro" id="IPR026066">
    <property type="entry name" value="Headcase"/>
</dbReference>
<name>A0AAF3J2V3_9BILA</name>
<keyword evidence="3" id="KW-1185">Reference proteome</keyword>
<dbReference type="AlphaFoldDB" id="A0AAF3J2V3"/>